<evidence type="ECO:0000313" key="1">
    <source>
        <dbReference type="EMBL" id="GER89737.1"/>
    </source>
</evidence>
<sequence length="65" mass="7303">MFLFDSSALFKALQSRGVKFVFVATSIASTIYLASEVYPIQRNQQLLVTEGQKKQLDLFNDKNSG</sequence>
<protein>
    <submittedName>
        <fullName evidence="1">Uncharacterized protein</fullName>
    </submittedName>
</protein>
<keyword evidence="2" id="KW-1185">Reference proteome</keyword>
<comment type="caution">
    <text evidence="1">The sequence shown here is derived from an EMBL/GenBank/DDBJ whole genome shotgun (WGS) entry which is preliminary data.</text>
</comment>
<organism evidence="1 2">
    <name type="scientific">Dictyobacter vulcani</name>
    <dbReference type="NCBI Taxonomy" id="2607529"/>
    <lineage>
        <taxon>Bacteria</taxon>
        <taxon>Bacillati</taxon>
        <taxon>Chloroflexota</taxon>
        <taxon>Ktedonobacteria</taxon>
        <taxon>Ktedonobacterales</taxon>
        <taxon>Dictyobacteraceae</taxon>
        <taxon>Dictyobacter</taxon>
    </lineage>
</organism>
<dbReference type="Proteomes" id="UP000326912">
    <property type="component" value="Unassembled WGS sequence"/>
</dbReference>
<dbReference type="EMBL" id="BKZW01000002">
    <property type="protein sequence ID" value="GER89737.1"/>
    <property type="molecule type" value="Genomic_DNA"/>
</dbReference>
<evidence type="ECO:0000313" key="2">
    <source>
        <dbReference type="Proteomes" id="UP000326912"/>
    </source>
</evidence>
<gene>
    <name evidence="1" type="ORF">KDW_38990</name>
</gene>
<accession>A0A5J4KTI8</accession>
<name>A0A5J4KTI8_9CHLR</name>
<proteinExistence type="predicted"/>
<reference evidence="1 2" key="1">
    <citation type="submission" date="2019-10" db="EMBL/GenBank/DDBJ databases">
        <title>Dictyobacter vulcani sp. nov., within the class Ktedonobacteria, isolated from soil of volcanic Mt. Zao.</title>
        <authorList>
            <person name="Zheng Y."/>
            <person name="Wang C.M."/>
            <person name="Sakai Y."/>
            <person name="Abe K."/>
            <person name="Yokota A."/>
            <person name="Yabe S."/>
        </authorList>
    </citation>
    <scope>NUCLEOTIDE SEQUENCE [LARGE SCALE GENOMIC DNA]</scope>
    <source>
        <strain evidence="1 2">W12</strain>
    </source>
</reference>
<dbReference type="AlphaFoldDB" id="A0A5J4KTI8"/>